<sequence>MEAKNKSADGPTAGRKNCGRNTDASLRAAHAKRKHTRVPLIRCQERKTRFLHEGVENQSFPAVFVGRQFGELTVCLGTEEVQLTHPNPRSSAGRFSVLFISALLHCTQC</sequence>
<comment type="caution">
    <text evidence="2">The sequence shown here is derived from an EMBL/GenBank/DDBJ whole genome shotgun (WGS) entry which is preliminary data.</text>
</comment>
<gene>
    <name evidence="2" type="ORF">DPX16_12567</name>
</gene>
<dbReference type="Proteomes" id="UP000281406">
    <property type="component" value="Unassembled WGS sequence"/>
</dbReference>
<evidence type="ECO:0000256" key="1">
    <source>
        <dbReference type="SAM" id="MobiDB-lite"/>
    </source>
</evidence>
<accession>A0A3N0YKK1</accession>
<dbReference type="AlphaFoldDB" id="A0A3N0YKK1"/>
<reference evidence="2 3" key="1">
    <citation type="submission" date="2018-10" db="EMBL/GenBank/DDBJ databases">
        <title>Genome assembly for a Yunnan-Guizhou Plateau 3E fish, Anabarilius grahami (Regan), and its evolutionary and genetic applications.</title>
        <authorList>
            <person name="Jiang W."/>
        </authorList>
    </citation>
    <scope>NUCLEOTIDE SEQUENCE [LARGE SCALE GENOMIC DNA]</scope>
    <source>
        <strain evidence="2">AG-KIZ</strain>
        <tissue evidence="2">Muscle</tissue>
    </source>
</reference>
<organism evidence="2 3">
    <name type="scientific">Anabarilius grahami</name>
    <name type="common">Kanglang fish</name>
    <name type="synonym">Barilius grahami</name>
    <dbReference type="NCBI Taxonomy" id="495550"/>
    <lineage>
        <taxon>Eukaryota</taxon>
        <taxon>Metazoa</taxon>
        <taxon>Chordata</taxon>
        <taxon>Craniata</taxon>
        <taxon>Vertebrata</taxon>
        <taxon>Euteleostomi</taxon>
        <taxon>Actinopterygii</taxon>
        <taxon>Neopterygii</taxon>
        <taxon>Teleostei</taxon>
        <taxon>Ostariophysi</taxon>
        <taxon>Cypriniformes</taxon>
        <taxon>Xenocyprididae</taxon>
        <taxon>Xenocypridinae</taxon>
        <taxon>Xenocypridinae incertae sedis</taxon>
        <taxon>Anabarilius</taxon>
    </lineage>
</organism>
<dbReference type="EMBL" id="RJVU01037189">
    <property type="protein sequence ID" value="ROL46674.1"/>
    <property type="molecule type" value="Genomic_DNA"/>
</dbReference>
<protein>
    <submittedName>
        <fullName evidence="2">Uncharacterized protein</fullName>
    </submittedName>
</protein>
<feature type="region of interest" description="Disordered" evidence="1">
    <location>
        <begin position="1"/>
        <end position="33"/>
    </location>
</feature>
<name>A0A3N0YKK1_ANAGA</name>
<keyword evidence="3" id="KW-1185">Reference proteome</keyword>
<evidence type="ECO:0000313" key="3">
    <source>
        <dbReference type="Proteomes" id="UP000281406"/>
    </source>
</evidence>
<proteinExistence type="predicted"/>
<evidence type="ECO:0000313" key="2">
    <source>
        <dbReference type="EMBL" id="ROL46674.1"/>
    </source>
</evidence>